<protein>
    <submittedName>
        <fullName evidence="1">Uncharacterized protein</fullName>
    </submittedName>
</protein>
<accession>A0A2P5B3I3</accession>
<dbReference type="Proteomes" id="UP000237105">
    <property type="component" value="Unassembled WGS sequence"/>
</dbReference>
<comment type="caution">
    <text evidence="1">The sequence shown here is derived from an EMBL/GenBank/DDBJ whole genome shotgun (WGS) entry which is preliminary data.</text>
</comment>
<dbReference type="EMBL" id="JXTB01000373">
    <property type="protein sequence ID" value="PON43342.1"/>
    <property type="molecule type" value="Genomic_DNA"/>
</dbReference>
<proteinExistence type="predicted"/>
<dbReference type="OrthoDB" id="1425037at2759"/>
<gene>
    <name evidence="1" type="ORF">PanWU01x14_274410</name>
</gene>
<organism evidence="1 2">
    <name type="scientific">Parasponia andersonii</name>
    <name type="common">Sponia andersonii</name>
    <dbReference type="NCBI Taxonomy" id="3476"/>
    <lineage>
        <taxon>Eukaryota</taxon>
        <taxon>Viridiplantae</taxon>
        <taxon>Streptophyta</taxon>
        <taxon>Embryophyta</taxon>
        <taxon>Tracheophyta</taxon>
        <taxon>Spermatophyta</taxon>
        <taxon>Magnoliopsida</taxon>
        <taxon>eudicotyledons</taxon>
        <taxon>Gunneridae</taxon>
        <taxon>Pentapetalae</taxon>
        <taxon>rosids</taxon>
        <taxon>fabids</taxon>
        <taxon>Rosales</taxon>
        <taxon>Cannabaceae</taxon>
        <taxon>Parasponia</taxon>
    </lineage>
</organism>
<reference evidence="2" key="1">
    <citation type="submission" date="2016-06" db="EMBL/GenBank/DDBJ databases">
        <title>Parallel loss of symbiosis genes in relatives of nitrogen-fixing non-legume Parasponia.</title>
        <authorList>
            <person name="Van Velzen R."/>
            <person name="Holmer R."/>
            <person name="Bu F."/>
            <person name="Rutten L."/>
            <person name="Van Zeijl A."/>
            <person name="Liu W."/>
            <person name="Santuari L."/>
            <person name="Cao Q."/>
            <person name="Sharma T."/>
            <person name="Shen D."/>
            <person name="Roswanjaya Y."/>
            <person name="Wardhani T."/>
            <person name="Kalhor M.S."/>
            <person name="Jansen J."/>
            <person name="Van den Hoogen J."/>
            <person name="Gungor B."/>
            <person name="Hartog M."/>
            <person name="Hontelez J."/>
            <person name="Verver J."/>
            <person name="Yang W.-C."/>
            <person name="Schijlen E."/>
            <person name="Repin R."/>
            <person name="Schilthuizen M."/>
            <person name="Schranz E."/>
            <person name="Heidstra R."/>
            <person name="Miyata K."/>
            <person name="Fedorova E."/>
            <person name="Kohlen W."/>
            <person name="Bisseling T."/>
            <person name="Smit S."/>
            <person name="Geurts R."/>
        </authorList>
    </citation>
    <scope>NUCLEOTIDE SEQUENCE [LARGE SCALE GENOMIC DNA]</scope>
    <source>
        <strain evidence="2">cv. WU1-14</strain>
    </source>
</reference>
<keyword evidence="2" id="KW-1185">Reference proteome</keyword>
<evidence type="ECO:0000313" key="1">
    <source>
        <dbReference type="EMBL" id="PON43342.1"/>
    </source>
</evidence>
<dbReference type="AlphaFoldDB" id="A0A2P5B3I3"/>
<name>A0A2P5B3I3_PARAD</name>
<evidence type="ECO:0000313" key="2">
    <source>
        <dbReference type="Proteomes" id="UP000237105"/>
    </source>
</evidence>
<sequence>MADPTSPFYEKVHIRGHVYKPSFLNIADNVASQLVEGQEVVESPIARTAKSKKEIVATKKSLFNAIPSARISQESKDLGNLKADQIKKIERLEAIDQISYYYSSIWLLPT</sequence>